<name>A0AAQ0B2I6_LEPIR</name>
<reference evidence="1" key="1">
    <citation type="submission" date="2019-09" db="EMBL/GenBank/DDBJ databases">
        <title>Comparative Genomics of Leptospira interrogans Reveals Genome Plasticity - A Common Adaptive Strategy for Survival in Various Hosts.</title>
        <authorList>
            <person name="Ramli S.R."/>
            <person name="Bunk B."/>
            <person name="Goris M."/>
            <person name="Bhuju S."/>
            <person name="Jarek M."/>
            <person name="Sproer C."/>
            <person name="Mustakim S."/>
            <person name="Strommenger B."/>
            <person name="Pessler F."/>
        </authorList>
    </citation>
    <scope>NUCLEOTIDE SEQUENCE</scope>
    <source>
        <strain evidence="1">1489</strain>
    </source>
</reference>
<protein>
    <submittedName>
        <fullName evidence="1">Uncharacterized protein</fullName>
    </submittedName>
</protein>
<organism evidence="1 2">
    <name type="scientific">Leptospira interrogans serovar Bataviae</name>
    <dbReference type="NCBI Taxonomy" id="312175"/>
    <lineage>
        <taxon>Bacteria</taxon>
        <taxon>Pseudomonadati</taxon>
        <taxon>Spirochaetota</taxon>
        <taxon>Spirochaetia</taxon>
        <taxon>Leptospirales</taxon>
        <taxon>Leptospiraceae</taxon>
        <taxon>Leptospira</taxon>
    </lineage>
</organism>
<dbReference type="EMBL" id="CP043893">
    <property type="protein sequence ID" value="QOI50588.1"/>
    <property type="molecule type" value="Genomic_DNA"/>
</dbReference>
<accession>A0AAQ0B2I6</accession>
<sequence>MVCPVLRDGQYSDHLTDQASYRGVIFDYRSLLIQRTSLIPKGPWKANILIFEFRIFLKRTFHRSSGDSQTQIAAICGFLK</sequence>
<evidence type="ECO:0000313" key="2">
    <source>
        <dbReference type="Proteomes" id="UP000663255"/>
    </source>
</evidence>
<dbReference type="Proteomes" id="UP000663255">
    <property type="component" value="Chromosome 1"/>
</dbReference>
<evidence type="ECO:0000313" key="1">
    <source>
        <dbReference type="EMBL" id="QOI50588.1"/>
    </source>
</evidence>
<dbReference type="AlphaFoldDB" id="A0AAQ0B2I6"/>
<gene>
    <name evidence="1" type="ORF">Lepto1489_09175</name>
</gene>
<proteinExistence type="predicted"/>